<dbReference type="EMBL" id="BAABAS010000006">
    <property type="protein sequence ID" value="GAA4232646.1"/>
    <property type="molecule type" value="Genomic_DNA"/>
</dbReference>
<feature type="transmembrane region" description="Helical" evidence="1">
    <location>
        <begin position="193"/>
        <end position="214"/>
    </location>
</feature>
<evidence type="ECO:0000313" key="3">
    <source>
        <dbReference type="Proteomes" id="UP001501710"/>
    </source>
</evidence>
<proteinExistence type="predicted"/>
<feature type="transmembrane region" description="Helical" evidence="1">
    <location>
        <begin position="157"/>
        <end position="181"/>
    </location>
</feature>
<feature type="transmembrane region" description="Helical" evidence="1">
    <location>
        <begin position="91"/>
        <end position="109"/>
    </location>
</feature>
<dbReference type="RefSeq" id="WP_344897089.1">
    <property type="nucleotide sequence ID" value="NZ_BAABAS010000006.1"/>
</dbReference>
<keyword evidence="1" id="KW-0812">Transmembrane</keyword>
<sequence length="249" mass="26520">MRRFSFTCSYTRTTDVEGTSPCGRPATRRKHGDPKCLGHWAVHWLLSKMGPTAHARKTWAFVFWVLFVSQSFTLLQVVLGRQDDSASVHPVAILFVVPYFGGVTLALALERAFGGTLYVLTAPLAGFAMALQNRGLLRGQLASASGHGEHNEKIVDLAGTIGFTAIGLVTIAVWVGFLLFYDGKPLGEALAMLAGILLMLMVIIAGIVLALMARGIGNDLLVGVGIGLGVLVVAGGIGPVKRLARRLQV</sequence>
<keyword evidence="1" id="KW-1133">Transmembrane helix</keyword>
<feature type="transmembrane region" description="Helical" evidence="1">
    <location>
        <begin position="220"/>
        <end position="240"/>
    </location>
</feature>
<evidence type="ECO:0000256" key="1">
    <source>
        <dbReference type="SAM" id="Phobius"/>
    </source>
</evidence>
<organism evidence="2 3">
    <name type="scientific">Actinomadura meridiana</name>
    <dbReference type="NCBI Taxonomy" id="559626"/>
    <lineage>
        <taxon>Bacteria</taxon>
        <taxon>Bacillati</taxon>
        <taxon>Actinomycetota</taxon>
        <taxon>Actinomycetes</taxon>
        <taxon>Streptosporangiales</taxon>
        <taxon>Thermomonosporaceae</taxon>
        <taxon>Actinomadura</taxon>
    </lineage>
</organism>
<evidence type="ECO:0000313" key="2">
    <source>
        <dbReference type="EMBL" id="GAA4232646.1"/>
    </source>
</evidence>
<feature type="transmembrane region" description="Helical" evidence="1">
    <location>
        <begin position="58"/>
        <end position="79"/>
    </location>
</feature>
<name>A0ABP8C2M9_9ACTN</name>
<gene>
    <name evidence="2" type="ORF">GCM10022254_33110</name>
</gene>
<dbReference type="Proteomes" id="UP001501710">
    <property type="component" value="Unassembled WGS sequence"/>
</dbReference>
<reference evidence="3" key="1">
    <citation type="journal article" date="2019" name="Int. J. Syst. Evol. Microbiol.">
        <title>The Global Catalogue of Microorganisms (GCM) 10K type strain sequencing project: providing services to taxonomists for standard genome sequencing and annotation.</title>
        <authorList>
            <consortium name="The Broad Institute Genomics Platform"/>
            <consortium name="The Broad Institute Genome Sequencing Center for Infectious Disease"/>
            <person name="Wu L."/>
            <person name="Ma J."/>
        </authorList>
    </citation>
    <scope>NUCLEOTIDE SEQUENCE [LARGE SCALE GENOMIC DNA]</scope>
    <source>
        <strain evidence="3">JCM 17440</strain>
    </source>
</reference>
<feature type="transmembrane region" description="Helical" evidence="1">
    <location>
        <begin position="116"/>
        <end position="137"/>
    </location>
</feature>
<keyword evidence="3" id="KW-1185">Reference proteome</keyword>
<keyword evidence="1" id="KW-0472">Membrane</keyword>
<accession>A0ABP8C2M9</accession>
<protein>
    <submittedName>
        <fullName evidence="2">Uncharacterized protein</fullName>
    </submittedName>
</protein>
<comment type="caution">
    <text evidence="2">The sequence shown here is derived from an EMBL/GenBank/DDBJ whole genome shotgun (WGS) entry which is preliminary data.</text>
</comment>